<evidence type="ECO:0000313" key="5">
    <source>
        <dbReference type="EMBL" id="PKZ63299.1"/>
    </source>
</evidence>
<keyword evidence="1 5" id="KW-0489">Methyltransferase</keyword>
<evidence type="ECO:0000259" key="4">
    <source>
        <dbReference type="Pfam" id="PF08241"/>
    </source>
</evidence>
<evidence type="ECO:0000256" key="2">
    <source>
        <dbReference type="ARBA" id="ARBA00022679"/>
    </source>
</evidence>
<dbReference type="Gene3D" id="3.40.50.150">
    <property type="entry name" value="Vaccinia Virus protein VP39"/>
    <property type="match status" value="1"/>
</dbReference>
<evidence type="ECO:0000313" key="6">
    <source>
        <dbReference type="Proteomes" id="UP000234662"/>
    </source>
</evidence>
<evidence type="ECO:0000256" key="1">
    <source>
        <dbReference type="ARBA" id="ARBA00022603"/>
    </source>
</evidence>
<evidence type="ECO:0000256" key="3">
    <source>
        <dbReference type="ARBA" id="ARBA00022691"/>
    </source>
</evidence>
<organism evidence="5 6">
    <name type="scientific">Gordonia terrae</name>
    <dbReference type="NCBI Taxonomy" id="2055"/>
    <lineage>
        <taxon>Bacteria</taxon>
        <taxon>Bacillati</taxon>
        <taxon>Actinomycetota</taxon>
        <taxon>Actinomycetes</taxon>
        <taxon>Mycobacteriales</taxon>
        <taxon>Gordoniaceae</taxon>
        <taxon>Gordonia</taxon>
    </lineage>
</organism>
<dbReference type="Pfam" id="PF08241">
    <property type="entry name" value="Methyltransf_11"/>
    <property type="match status" value="1"/>
</dbReference>
<dbReference type="InterPro" id="IPR029063">
    <property type="entry name" value="SAM-dependent_MTases_sf"/>
</dbReference>
<dbReference type="CDD" id="cd02440">
    <property type="entry name" value="AdoMet_MTases"/>
    <property type="match status" value="1"/>
</dbReference>
<name>A0A2I1R2G0_9ACTN</name>
<protein>
    <submittedName>
        <fullName evidence="5">Methyltransferase domain-containing protein</fullName>
    </submittedName>
</protein>
<keyword evidence="2 5" id="KW-0808">Transferase</keyword>
<dbReference type="Proteomes" id="UP000234662">
    <property type="component" value="Unassembled WGS sequence"/>
</dbReference>
<gene>
    <name evidence="5" type="ORF">CYJ73_22490</name>
</gene>
<reference evidence="5 6" key="1">
    <citation type="submission" date="2017-12" db="EMBL/GenBank/DDBJ databases">
        <title>Phylogenetic diversity of female urinary microbiome.</title>
        <authorList>
            <person name="Thomas-White K."/>
            <person name="Wolfe A.J."/>
        </authorList>
    </citation>
    <scope>NUCLEOTIDE SEQUENCE [LARGE SCALE GENOMIC DNA]</scope>
    <source>
        <strain evidence="5 6">UMB0777</strain>
    </source>
</reference>
<dbReference type="EMBL" id="PKJC01000027">
    <property type="protein sequence ID" value="PKZ63299.1"/>
    <property type="molecule type" value="Genomic_DNA"/>
</dbReference>
<dbReference type="PANTHER" id="PTHR43464:SF19">
    <property type="entry name" value="UBIQUINONE BIOSYNTHESIS O-METHYLTRANSFERASE, MITOCHONDRIAL"/>
    <property type="match status" value="1"/>
</dbReference>
<dbReference type="AlphaFoldDB" id="A0A2I1R2G0"/>
<keyword evidence="3" id="KW-0949">S-adenosyl-L-methionine</keyword>
<comment type="caution">
    <text evidence="5">The sequence shown here is derived from an EMBL/GenBank/DDBJ whole genome shotgun (WGS) entry which is preliminary data.</text>
</comment>
<dbReference type="GO" id="GO:0032259">
    <property type="term" value="P:methylation"/>
    <property type="evidence" value="ECO:0007669"/>
    <property type="project" value="UniProtKB-KW"/>
</dbReference>
<accession>A0A2I1R2G0</accession>
<dbReference type="PANTHER" id="PTHR43464">
    <property type="entry name" value="METHYLTRANSFERASE"/>
    <property type="match status" value="1"/>
</dbReference>
<dbReference type="GO" id="GO:0008757">
    <property type="term" value="F:S-adenosylmethionine-dependent methyltransferase activity"/>
    <property type="evidence" value="ECO:0007669"/>
    <property type="project" value="InterPro"/>
</dbReference>
<dbReference type="STRING" id="2055.BCM27_13435"/>
<proteinExistence type="predicted"/>
<dbReference type="RefSeq" id="WP_058250547.1">
    <property type="nucleotide sequence ID" value="NZ_PKJC01000027.1"/>
</dbReference>
<sequence>MTTSLSPDLVSLRDKQQKVWSSGDYNRIAALTVPVNEATVAAASVIPGDRVLDVATGTGHSALAAARQGGDVTAIDYVPALLDIARSRAAAEHLDVDFIEAPAEVLPFGNGAFDTGISTIGIMFAADHEQAARELTRVVRPGGRIVVTSWTADGFVGGMLAAVGRHVTPPPGARPATRWGDQEYVASLLGDRVQSLDSHTAALTVRFVDASAFADLFLSHYGPTFTAASKLDDDGEQALRADLIALAESHERPVPGGISIDWEYRVVEAVRS</sequence>
<dbReference type="SUPFAM" id="SSF53335">
    <property type="entry name" value="S-adenosyl-L-methionine-dependent methyltransferases"/>
    <property type="match status" value="1"/>
</dbReference>
<dbReference type="InterPro" id="IPR013216">
    <property type="entry name" value="Methyltransf_11"/>
</dbReference>
<feature type="domain" description="Methyltransferase type 11" evidence="4">
    <location>
        <begin position="52"/>
        <end position="147"/>
    </location>
</feature>